<evidence type="ECO:0000256" key="1">
    <source>
        <dbReference type="SAM" id="MobiDB-lite"/>
    </source>
</evidence>
<name>A0A423WZ63_9PEZI</name>
<protein>
    <submittedName>
        <fullName evidence="2">Uncharacterized protein</fullName>
    </submittedName>
</protein>
<organism evidence="2 3">
    <name type="scientific">Cytospora schulzeri</name>
    <dbReference type="NCBI Taxonomy" id="448051"/>
    <lineage>
        <taxon>Eukaryota</taxon>
        <taxon>Fungi</taxon>
        <taxon>Dikarya</taxon>
        <taxon>Ascomycota</taxon>
        <taxon>Pezizomycotina</taxon>
        <taxon>Sordariomycetes</taxon>
        <taxon>Sordariomycetidae</taxon>
        <taxon>Diaporthales</taxon>
        <taxon>Cytosporaceae</taxon>
        <taxon>Cytospora</taxon>
    </lineage>
</organism>
<feature type="compositionally biased region" description="Low complexity" evidence="1">
    <location>
        <begin position="12"/>
        <end position="24"/>
    </location>
</feature>
<evidence type="ECO:0000313" key="2">
    <source>
        <dbReference type="EMBL" id="ROW08850.1"/>
    </source>
</evidence>
<sequence length="280" mass="30234">MLSEGSRFAQETLSPGPTSPSLSSQEATSPKAARTTRESSFSYPEQSGLKGLGFADTDGPHSSTPVASPSTPELSYLPTPPDTPESLFTGLRSEGQTLAPDLPTLPEESGIPSIPSPSPLSQEHIAQDTESASSLSIHEATVTSEPFTSSPKPENYIVQHKESSSTLSVLEATGPETVHPSPFEPDSSPTYLPGPDTHTAWRILRPLLNILAPLLNSRARAREARVRSVIRLIKAAHDGKLPSSTQPVIRRTLYPTQYQEVLDRVEAHSALRGFFHDKLR</sequence>
<proteinExistence type="predicted"/>
<dbReference type="EMBL" id="LKEA01000005">
    <property type="protein sequence ID" value="ROW08850.1"/>
    <property type="molecule type" value="Genomic_DNA"/>
</dbReference>
<comment type="caution">
    <text evidence="2">The sequence shown here is derived from an EMBL/GenBank/DDBJ whole genome shotgun (WGS) entry which is preliminary data.</text>
</comment>
<gene>
    <name evidence="2" type="ORF">VMCG_02697</name>
</gene>
<evidence type="ECO:0000313" key="3">
    <source>
        <dbReference type="Proteomes" id="UP000283895"/>
    </source>
</evidence>
<reference evidence="2 3" key="1">
    <citation type="submission" date="2015-09" db="EMBL/GenBank/DDBJ databases">
        <title>Host preference determinants of Valsa canker pathogens revealed by comparative genomics.</title>
        <authorList>
            <person name="Yin Z."/>
            <person name="Huang L."/>
        </authorList>
    </citation>
    <scope>NUCLEOTIDE SEQUENCE [LARGE SCALE GENOMIC DNA]</scope>
    <source>
        <strain evidence="2 3">03-1</strain>
    </source>
</reference>
<feature type="compositionally biased region" description="Polar residues" evidence="1">
    <location>
        <begin position="60"/>
        <end position="73"/>
    </location>
</feature>
<dbReference type="AlphaFoldDB" id="A0A423WZ63"/>
<dbReference type="Proteomes" id="UP000283895">
    <property type="component" value="Unassembled WGS sequence"/>
</dbReference>
<accession>A0A423WZ63</accession>
<feature type="compositionally biased region" description="Polar residues" evidence="1">
    <location>
        <begin position="128"/>
        <end position="152"/>
    </location>
</feature>
<feature type="region of interest" description="Disordered" evidence="1">
    <location>
        <begin position="1"/>
        <end position="154"/>
    </location>
</feature>
<keyword evidence="3" id="KW-1185">Reference proteome</keyword>